<name>A0ACC2YX10_9PEZI</name>
<proteinExistence type="predicted"/>
<dbReference type="Proteomes" id="UP001172680">
    <property type="component" value="Unassembled WGS sequence"/>
</dbReference>
<accession>A0ACC2YX10</accession>
<keyword evidence="2" id="KW-1185">Reference proteome</keyword>
<organism evidence="1 2">
    <name type="scientific">Coniosporium tulheliwenetii</name>
    <dbReference type="NCBI Taxonomy" id="3383036"/>
    <lineage>
        <taxon>Eukaryota</taxon>
        <taxon>Fungi</taxon>
        <taxon>Dikarya</taxon>
        <taxon>Ascomycota</taxon>
        <taxon>Pezizomycotina</taxon>
        <taxon>Dothideomycetes</taxon>
        <taxon>Dothideomycetes incertae sedis</taxon>
        <taxon>Coniosporium</taxon>
    </lineage>
</organism>
<evidence type="ECO:0000313" key="1">
    <source>
        <dbReference type="EMBL" id="KAJ9639961.1"/>
    </source>
</evidence>
<gene>
    <name evidence="1" type="ORF">H2199_006194</name>
</gene>
<sequence length="1270" mass="141297">MIRSESPQQLHKSLPGVPRDKEESREEGRNTFHIYIDKNTESPAHAQPTRTANNETSPRLRRKKSIPEDERRLMGDYRHQGYGRKSTYAFSPQSLALETRRGDNVPPQRTSQDFPDRDVTSAKRRKISGRPTHEPPTSSPVHVLDSDDEAPSAERIQNRTVTRVPPDAFSLTAQRTQHSHPSNRESPFESFGQQSEFRKINERVDPRPAKKQRVTVFEKNVPKSELAVSKPVKPTQSSPIIVEDDQTQPDNGVTELSNGLARILQDIKRGPSRNENRDGPHGTVSPYFFNRHPEDTEPANAEAKTPSTNGKLKRPRPLNGERSPPPNSVRDRQTAAARAARAVKEADTYDSPDELQSNITVGSSSATVRPHVENSVSPEAAPETVRSPNDIQRTEFVRPRKPAVEPRAAKPKSRRKIEQPPTVWQLLVYRAGGPPLVEGDIQLHWYDDRRKGFVTVDGQAPDGEDYAACIDPAKLQSAVRGPPDCAQVQLRGSTASKVSYSRDLAFVRPSDLNEFMDFLEGATKGTLRKVARTTGDMNRVFAKILAHSNQNNDGIDAPVDDGEEIALLEQRVHNTTAKPNQLDVGKGTPPQPTKPKLISQMRVDAQDPKPSLSSARKTAGSARLNAVAADLTGYQRDVPDRAAISRGSPVRRSSTRASSSRTVVKRQKSPSPSLIIDPEEEKYSLAHGLGPKWEQPVVFSLTGRKRAVVEFEDLERLDDGEFLNDNIISFYILLKEHEARQSGLSDRTVYSFNTYFYSQLAPKGQKGINYAAVQRWTAKDDLFNYDYIIVPVNEDAHWYVAIICNLPNISRVFHSGPKEDDVSSAKDPEVEELGSRVITATSSPVRTAKFDDADNDAQPQKNGVLEDAVSRMSIDSDNNNGPRGQIDVDTEPAVANTTGLPHEESAGWPDPTENEPPKASSPFRSEDAAEETKSAKRAKKSPRKKQKPVGKKYDPSDPVIIILDSLGVAHNKTARNLKDYIIEEGKAKRSLDIDIKDLEAMTARNIPLQDNFCDCGLFLLGYVEKFLQNPTEFVRKVLTRDMDAEKDWPEMDPRQMRHNIREILQQEYKKQADARLAEKEKRKAELRRRKKEREQLAKDAAAQPTSSQPAPDAPPTSQPAPEQPKAPEQIKASEQPKTPKAAPTPPPSKVHPEVVIYHTPTKPKARNDPVASEAKTPKPRQKPLPQAPETAAEQDLVGNLLATLNSQEDHEMLDQPQEPLAAQDQSVVEIPDSQPSPHGQVSPEASFKGQLKPAATPGDRKRTKRSRELT</sequence>
<reference evidence="1" key="1">
    <citation type="submission" date="2022-10" db="EMBL/GenBank/DDBJ databases">
        <title>Culturing micro-colonial fungi from biological soil crusts in the Mojave desert and describing Neophaeococcomyces mojavensis, and introducing the new genera and species Taxawa tesnikishii.</title>
        <authorList>
            <person name="Kurbessoian T."/>
            <person name="Stajich J.E."/>
        </authorList>
    </citation>
    <scope>NUCLEOTIDE SEQUENCE</scope>
    <source>
        <strain evidence="1">JES_115</strain>
    </source>
</reference>
<evidence type="ECO:0000313" key="2">
    <source>
        <dbReference type="Proteomes" id="UP001172680"/>
    </source>
</evidence>
<comment type="caution">
    <text evidence="1">The sequence shown here is derived from an EMBL/GenBank/DDBJ whole genome shotgun (WGS) entry which is preliminary data.</text>
</comment>
<dbReference type="EMBL" id="JAPDRP010000018">
    <property type="protein sequence ID" value="KAJ9639961.1"/>
    <property type="molecule type" value="Genomic_DNA"/>
</dbReference>
<protein>
    <submittedName>
        <fullName evidence="1">Uncharacterized protein</fullName>
    </submittedName>
</protein>